<protein>
    <submittedName>
        <fullName evidence="2">Uncharacterized protein</fullName>
    </submittedName>
</protein>
<dbReference type="Proteomes" id="UP001164746">
    <property type="component" value="Chromosome 12"/>
</dbReference>
<feature type="signal peptide" evidence="1">
    <location>
        <begin position="1"/>
        <end position="23"/>
    </location>
</feature>
<evidence type="ECO:0000256" key="1">
    <source>
        <dbReference type="SAM" id="SignalP"/>
    </source>
</evidence>
<evidence type="ECO:0000313" key="3">
    <source>
        <dbReference type="Proteomes" id="UP001164746"/>
    </source>
</evidence>
<sequence>MNFSIKSILNAMAVFGFALGAIAHPRPVRSAAADNPCNLVLTEDPVEPSDYKSRLADIQTRSEGIELDAQGIKTQLKESGKVHSFTARILDRKAFLDSERVTVSQDKTSAAINNDIKVADSLSTNIDVANDELLKALDSLENKLQSTACSVVLALRAKGSDMPEYEPTLLENYTSSSYPAVYNAYILANDGVKLSAYLKQMYGEISNAN</sequence>
<name>A0ABY7FNB3_MYAAR</name>
<accession>A0ABY7FNB3</accession>
<gene>
    <name evidence="2" type="ORF">MAR_016152</name>
</gene>
<reference evidence="2" key="1">
    <citation type="submission" date="2022-11" db="EMBL/GenBank/DDBJ databases">
        <title>Centuries of genome instability and evolution in soft-shell clam transmissible cancer (bioRxiv).</title>
        <authorList>
            <person name="Hart S.F.M."/>
            <person name="Yonemitsu M.A."/>
            <person name="Giersch R.M."/>
            <person name="Beal B.F."/>
            <person name="Arriagada G."/>
            <person name="Davis B.W."/>
            <person name="Ostrander E.A."/>
            <person name="Goff S.P."/>
            <person name="Metzger M.J."/>
        </authorList>
    </citation>
    <scope>NUCLEOTIDE SEQUENCE</scope>
    <source>
        <strain evidence="2">MELC-2E11</strain>
        <tissue evidence="2">Siphon/mantle</tissue>
    </source>
</reference>
<feature type="chain" id="PRO_5047509421" evidence="1">
    <location>
        <begin position="24"/>
        <end position="209"/>
    </location>
</feature>
<proteinExistence type="predicted"/>
<organism evidence="2 3">
    <name type="scientific">Mya arenaria</name>
    <name type="common">Soft-shell clam</name>
    <dbReference type="NCBI Taxonomy" id="6604"/>
    <lineage>
        <taxon>Eukaryota</taxon>
        <taxon>Metazoa</taxon>
        <taxon>Spiralia</taxon>
        <taxon>Lophotrochozoa</taxon>
        <taxon>Mollusca</taxon>
        <taxon>Bivalvia</taxon>
        <taxon>Autobranchia</taxon>
        <taxon>Heteroconchia</taxon>
        <taxon>Euheterodonta</taxon>
        <taxon>Imparidentia</taxon>
        <taxon>Neoheterodontei</taxon>
        <taxon>Myida</taxon>
        <taxon>Myoidea</taxon>
        <taxon>Myidae</taxon>
        <taxon>Mya</taxon>
    </lineage>
</organism>
<evidence type="ECO:0000313" key="2">
    <source>
        <dbReference type="EMBL" id="WAR22178.1"/>
    </source>
</evidence>
<dbReference type="EMBL" id="CP111023">
    <property type="protein sequence ID" value="WAR22178.1"/>
    <property type="molecule type" value="Genomic_DNA"/>
</dbReference>
<keyword evidence="1" id="KW-0732">Signal</keyword>
<keyword evidence="3" id="KW-1185">Reference proteome</keyword>